<dbReference type="GO" id="GO:0016757">
    <property type="term" value="F:glycosyltransferase activity"/>
    <property type="evidence" value="ECO:0007669"/>
    <property type="project" value="InterPro"/>
</dbReference>
<evidence type="ECO:0000313" key="3">
    <source>
        <dbReference type="EMBL" id="NEX22544.1"/>
    </source>
</evidence>
<keyword evidence="4" id="KW-1185">Reference proteome</keyword>
<evidence type="ECO:0000259" key="2">
    <source>
        <dbReference type="Pfam" id="PF13579"/>
    </source>
</evidence>
<feature type="domain" description="Glycosyltransferase subfamily 4-like N-terminal" evidence="2">
    <location>
        <begin position="19"/>
        <end position="157"/>
    </location>
</feature>
<dbReference type="Gene3D" id="3.40.50.2000">
    <property type="entry name" value="Glycogen Phosphorylase B"/>
    <property type="match status" value="2"/>
</dbReference>
<organism evidence="3 4">
    <name type="scientific">Thiorhodococcus mannitoliphagus</name>
    <dbReference type="NCBI Taxonomy" id="329406"/>
    <lineage>
        <taxon>Bacteria</taxon>
        <taxon>Pseudomonadati</taxon>
        <taxon>Pseudomonadota</taxon>
        <taxon>Gammaproteobacteria</taxon>
        <taxon>Chromatiales</taxon>
        <taxon>Chromatiaceae</taxon>
        <taxon>Thiorhodococcus</taxon>
    </lineage>
</organism>
<keyword evidence="3" id="KW-0808">Transferase</keyword>
<feature type="domain" description="Glycosyl transferase family 1" evidence="1">
    <location>
        <begin position="183"/>
        <end position="337"/>
    </location>
</feature>
<evidence type="ECO:0000259" key="1">
    <source>
        <dbReference type="Pfam" id="PF00534"/>
    </source>
</evidence>
<dbReference type="EMBL" id="JAAIJR010000106">
    <property type="protein sequence ID" value="NEX22544.1"/>
    <property type="molecule type" value="Genomic_DNA"/>
</dbReference>
<reference evidence="3 4" key="2">
    <citation type="submission" date="2020-02" db="EMBL/GenBank/DDBJ databases">
        <title>Genome sequences of Thiorhodococcus mannitoliphagus and Thiorhodococcus minor, purple sulfur photosynthetic bacteria in the gammaproteobacterial family, Chromatiaceae.</title>
        <authorList>
            <person name="Aviles F.A."/>
            <person name="Meyer T.E."/>
            <person name="Kyndt J.A."/>
        </authorList>
    </citation>
    <scope>NUCLEOTIDE SEQUENCE [LARGE SCALE GENOMIC DNA]</scope>
    <source>
        <strain evidence="3 4">DSM 18266</strain>
    </source>
</reference>
<dbReference type="SUPFAM" id="SSF53756">
    <property type="entry name" value="UDP-Glycosyltransferase/glycogen phosphorylase"/>
    <property type="match status" value="1"/>
</dbReference>
<proteinExistence type="predicted"/>
<dbReference type="CDD" id="cd03801">
    <property type="entry name" value="GT4_PimA-like"/>
    <property type="match status" value="1"/>
</dbReference>
<sequence length="375" mass="42117">MNWHELRVLLVGPLPPPAGGMANQTWQLAELLRSEGASVKIVQVNSPYKPTWISSIKGLRSSFRLVPYLYKLWRVSGQVDLIHLMANSGWSWHLFAMPAIWIAWLRRIPIIVNYRGGGAETFLSHSAAQVRFTMRRATVLALPSGFLLDIFSRHGMPGQILPNIINISRFHPSENNDKRGTTKSLNICITRNLEPIYGLDTAIRAFKMIHSSIPQARLFIAGTGYQANELAYLSVSLNIERLVTFTGRLDPDQMANLYRNCDLSINPSNIDNMPNSVLEALASGIPVVSTRVGGVPYILEDEKTALLIPSMDPSAMAKAAMRIFYDQALRKRLVTNGLEEVKRYHWDNIRENLRDLYESSMVRTTDKGGLARKSS</sequence>
<dbReference type="AlphaFoldDB" id="A0A6P1E3E2"/>
<protein>
    <submittedName>
        <fullName evidence="3">Glycosyltransferase family 4 protein</fullName>
    </submittedName>
</protein>
<dbReference type="InterPro" id="IPR050194">
    <property type="entry name" value="Glycosyltransferase_grp1"/>
</dbReference>
<accession>A0A6P1E3E2</accession>
<reference evidence="4" key="1">
    <citation type="journal article" date="2020" name="Microbiol. Resour. Announc.">
        <title>Draft Genome Sequences of Thiorhodococcus mannitoliphagus and Thiorhodococcus minor, Purple Sulfur Photosynthetic Bacteria in the Gammaproteobacterial Family Chromatiaceae.</title>
        <authorList>
            <person name="Aviles F.A."/>
            <person name="Meyer T.E."/>
            <person name="Kyndt J.A."/>
        </authorList>
    </citation>
    <scope>NUCLEOTIDE SEQUENCE [LARGE SCALE GENOMIC DNA]</scope>
    <source>
        <strain evidence="4">DSM 18266</strain>
    </source>
</reference>
<dbReference type="InterPro" id="IPR001296">
    <property type="entry name" value="Glyco_trans_1"/>
</dbReference>
<dbReference type="Pfam" id="PF00534">
    <property type="entry name" value="Glycos_transf_1"/>
    <property type="match status" value="1"/>
</dbReference>
<dbReference type="RefSeq" id="WP_164655641.1">
    <property type="nucleotide sequence ID" value="NZ_JAAIJR010000106.1"/>
</dbReference>
<dbReference type="PANTHER" id="PTHR45947">
    <property type="entry name" value="SULFOQUINOVOSYL TRANSFERASE SQD2"/>
    <property type="match status" value="1"/>
</dbReference>
<dbReference type="InterPro" id="IPR028098">
    <property type="entry name" value="Glyco_trans_4-like_N"/>
</dbReference>
<comment type="caution">
    <text evidence="3">The sequence shown here is derived from an EMBL/GenBank/DDBJ whole genome shotgun (WGS) entry which is preliminary data.</text>
</comment>
<gene>
    <name evidence="3" type="ORF">G3480_19905</name>
</gene>
<dbReference type="PANTHER" id="PTHR45947:SF3">
    <property type="entry name" value="SULFOQUINOVOSYL TRANSFERASE SQD2"/>
    <property type="match status" value="1"/>
</dbReference>
<evidence type="ECO:0000313" key="4">
    <source>
        <dbReference type="Proteomes" id="UP000471640"/>
    </source>
</evidence>
<dbReference type="Proteomes" id="UP000471640">
    <property type="component" value="Unassembled WGS sequence"/>
</dbReference>
<dbReference type="Pfam" id="PF13579">
    <property type="entry name" value="Glyco_trans_4_4"/>
    <property type="match status" value="1"/>
</dbReference>
<name>A0A6P1E3E2_9GAMM</name>